<feature type="domain" description="Hemerythrin-like" evidence="1">
    <location>
        <begin position="68"/>
        <end position="210"/>
    </location>
</feature>
<dbReference type="RefSeq" id="WP_235808834.1">
    <property type="nucleotide sequence ID" value="NZ_CANMGD010000001.1"/>
</dbReference>
<organism evidence="2 3">
    <name type="scientific">Roseibium album</name>
    <dbReference type="NCBI Taxonomy" id="311410"/>
    <lineage>
        <taxon>Bacteria</taxon>
        <taxon>Pseudomonadati</taxon>
        <taxon>Pseudomonadota</taxon>
        <taxon>Alphaproteobacteria</taxon>
        <taxon>Hyphomicrobiales</taxon>
        <taxon>Stappiaceae</taxon>
        <taxon>Roseibium</taxon>
    </lineage>
</organism>
<gene>
    <name evidence="2" type="ORF">LA5096_03359</name>
</gene>
<name>A0A0M6ZFG2_9HYPH</name>
<evidence type="ECO:0000313" key="2">
    <source>
        <dbReference type="EMBL" id="CTQ72737.1"/>
    </source>
</evidence>
<dbReference type="EMBL" id="CXWC01000011">
    <property type="protein sequence ID" value="CTQ72737.1"/>
    <property type="molecule type" value="Genomic_DNA"/>
</dbReference>
<evidence type="ECO:0000259" key="1">
    <source>
        <dbReference type="Pfam" id="PF01814"/>
    </source>
</evidence>
<evidence type="ECO:0000313" key="3">
    <source>
        <dbReference type="Proteomes" id="UP000049983"/>
    </source>
</evidence>
<dbReference type="Pfam" id="PF01814">
    <property type="entry name" value="Hemerythrin"/>
    <property type="match status" value="1"/>
</dbReference>
<reference evidence="3" key="1">
    <citation type="submission" date="2015-07" db="EMBL/GenBank/DDBJ databases">
        <authorList>
            <person name="Rodrigo-Torres Lidia"/>
            <person name="Arahal R.David."/>
        </authorList>
    </citation>
    <scope>NUCLEOTIDE SEQUENCE [LARGE SCALE GENOMIC DNA]</scope>
    <source>
        <strain evidence="3">CECT 5096</strain>
    </source>
</reference>
<sequence length="222" mass="25810">MIPLIRVSNRKPTDLTHQLLSKRRLTAQMNDPLDIDSRQDLPQEWLFLLREYPRDAWLGHGNLGPLTNFWLNRHDGFRNFGNTLISMLRQFREGQIPPERFGGMFAPQLQHFLTELHNHHMIEDHHYFPVFMEAEKRLLPGFELLENDHEVIHHRIETVIGSANELIGQLQEGDRDAIRRASDNYAATSDMLLMGLKRHLADEEDLIVPIILSRGESELGLS</sequence>
<dbReference type="GeneID" id="97670706"/>
<protein>
    <recommendedName>
        <fullName evidence="1">Hemerythrin-like domain-containing protein</fullName>
    </recommendedName>
</protein>
<proteinExistence type="predicted"/>
<dbReference type="Gene3D" id="1.20.120.520">
    <property type="entry name" value="nmb1532 protein domain like"/>
    <property type="match status" value="1"/>
</dbReference>
<dbReference type="AlphaFoldDB" id="A0A0M6ZFG2"/>
<dbReference type="Proteomes" id="UP000049983">
    <property type="component" value="Unassembled WGS sequence"/>
</dbReference>
<accession>A0A0M6ZFG2</accession>
<dbReference type="STRING" id="311410.LA5095_00218"/>
<dbReference type="InterPro" id="IPR012312">
    <property type="entry name" value="Hemerythrin-like"/>
</dbReference>
<keyword evidence="3" id="KW-1185">Reference proteome</keyword>